<keyword evidence="1" id="KW-0472">Membrane</keyword>
<protein>
    <recommendedName>
        <fullName evidence="4">Ionotropic glutamate receptor C-terminal domain-containing protein</fullName>
    </recommendedName>
</protein>
<gene>
    <name evidence="2" type="ORF">Fcan01_17827</name>
</gene>
<keyword evidence="3" id="KW-1185">Reference proteome</keyword>
<dbReference type="AlphaFoldDB" id="A0A226DTK8"/>
<feature type="transmembrane region" description="Helical" evidence="1">
    <location>
        <begin position="184"/>
        <end position="208"/>
    </location>
</feature>
<organism evidence="2 3">
    <name type="scientific">Folsomia candida</name>
    <name type="common">Springtail</name>
    <dbReference type="NCBI Taxonomy" id="158441"/>
    <lineage>
        <taxon>Eukaryota</taxon>
        <taxon>Metazoa</taxon>
        <taxon>Ecdysozoa</taxon>
        <taxon>Arthropoda</taxon>
        <taxon>Hexapoda</taxon>
        <taxon>Collembola</taxon>
        <taxon>Entomobryomorpha</taxon>
        <taxon>Isotomoidea</taxon>
        <taxon>Isotomidae</taxon>
        <taxon>Proisotominae</taxon>
        <taxon>Folsomia</taxon>
    </lineage>
</organism>
<accession>A0A226DTK8</accession>
<keyword evidence="1" id="KW-1133">Transmembrane helix</keyword>
<reference evidence="2 3" key="1">
    <citation type="submission" date="2015-12" db="EMBL/GenBank/DDBJ databases">
        <title>The genome of Folsomia candida.</title>
        <authorList>
            <person name="Faddeeva A."/>
            <person name="Derks M.F."/>
            <person name="Anvar Y."/>
            <person name="Smit S."/>
            <person name="Van Straalen N."/>
            <person name="Roelofs D."/>
        </authorList>
    </citation>
    <scope>NUCLEOTIDE SEQUENCE [LARGE SCALE GENOMIC DNA]</scope>
    <source>
        <strain evidence="2 3">VU population</strain>
        <tissue evidence="2">Whole body</tissue>
    </source>
</reference>
<proteinExistence type="predicted"/>
<evidence type="ECO:0000313" key="2">
    <source>
        <dbReference type="EMBL" id="OXA47536.1"/>
    </source>
</evidence>
<dbReference type="Proteomes" id="UP000198287">
    <property type="component" value="Unassembled WGS sequence"/>
</dbReference>
<comment type="caution">
    <text evidence="2">The sequence shown here is derived from an EMBL/GenBank/DDBJ whole genome shotgun (WGS) entry which is preliminary data.</text>
</comment>
<evidence type="ECO:0000256" key="1">
    <source>
        <dbReference type="SAM" id="Phobius"/>
    </source>
</evidence>
<evidence type="ECO:0008006" key="4">
    <source>
        <dbReference type="Google" id="ProtNLM"/>
    </source>
</evidence>
<keyword evidence="1" id="KW-0812">Transmembrane</keyword>
<evidence type="ECO:0000313" key="3">
    <source>
        <dbReference type="Proteomes" id="UP000198287"/>
    </source>
</evidence>
<dbReference type="OrthoDB" id="6891213at2759"/>
<feature type="transmembrane region" description="Helical" evidence="1">
    <location>
        <begin position="128"/>
        <end position="152"/>
    </location>
</feature>
<dbReference type="EMBL" id="LNIX01000013">
    <property type="protein sequence ID" value="OXA47536.1"/>
    <property type="molecule type" value="Genomic_DNA"/>
</dbReference>
<feature type="non-terminal residue" evidence="2">
    <location>
        <position position="1"/>
    </location>
</feature>
<sequence length="330" mass="38293">NLNTYGLFDLFLQVGYETGYPNDGMEISFLQYFKNIMTDLEFSLGLCQKKIVVDITEQTKWGNDSTLIKKILFMIANSEVDLISTYVPLTNILSTRVAKNVSFLQSTIPNAGSELIFRQPRIHRIRSIYWEPFPLEIWLIWILLLVLIHLLVLHKTKYAGEVVMNFFSDLSNQGYSMPDKKLTLISWLGSILSTCLLFVYSASLYSIITDARIPVKDVNDLLRHSYSFLTHEFSQTGRKEFMLLKNSYNFSQEVVLTTDTDSLMKTLLDGDKKMALILNWGYFYRIAKLHRYHESLICESFTRFALPEAKRSIGLIVRKEWEQKEGINLK</sequence>
<name>A0A226DTK8_FOLCA</name>